<feature type="compositionally biased region" description="Polar residues" evidence="1">
    <location>
        <begin position="1"/>
        <end position="17"/>
    </location>
</feature>
<organism evidence="2">
    <name type="scientific">Ensete ventricosum</name>
    <name type="common">Abyssinian banana</name>
    <name type="synonym">Musa ensete</name>
    <dbReference type="NCBI Taxonomy" id="4639"/>
    <lineage>
        <taxon>Eukaryota</taxon>
        <taxon>Viridiplantae</taxon>
        <taxon>Streptophyta</taxon>
        <taxon>Embryophyta</taxon>
        <taxon>Tracheophyta</taxon>
        <taxon>Spermatophyta</taxon>
        <taxon>Magnoliopsida</taxon>
        <taxon>Liliopsida</taxon>
        <taxon>Zingiberales</taxon>
        <taxon>Musaceae</taxon>
        <taxon>Ensete</taxon>
    </lineage>
</organism>
<protein>
    <submittedName>
        <fullName evidence="2">Uncharacterized protein</fullName>
    </submittedName>
</protein>
<feature type="region of interest" description="Disordered" evidence="1">
    <location>
        <begin position="1"/>
        <end position="21"/>
    </location>
</feature>
<proteinExistence type="predicted"/>
<evidence type="ECO:0000313" key="2">
    <source>
        <dbReference type="EMBL" id="RZR74974.1"/>
    </source>
</evidence>
<accession>A0A445ML26</accession>
<sequence>MSASSGRVTKGSNSISTPRCRAWSPTPAVGATRLGYILLRPPHSTRPAFHASVSEVGVEGSVGSLFGKVAHPDAVIISTIDPSTGAAQFPHRLGPLPWGRRLVQGVGEPFSPGGSVGLMRGFVSILLLLADRILPPPPAVSEKPLAHPWPPRWGSPARRRLTQTRGKE</sequence>
<dbReference type="AlphaFoldDB" id="A0A445ML26"/>
<name>A0A445ML26_ENSVE</name>
<dbReference type="Proteomes" id="UP000290560">
    <property type="component" value="Unassembled WGS sequence"/>
</dbReference>
<gene>
    <name evidence="2" type="ORF">BHM03_00046965</name>
</gene>
<dbReference type="EMBL" id="KV876480">
    <property type="protein sequence ID" value="RZR74974.1"/>
    <property type="molecule type" value="Genomic_DNA"/>
</dbReference>
<evidence type="ECO:0000256" key="1">
    <source>
        <dbReference type="SAM" id="MobiDB-lite"/>
    </source>
</evidence>
<feature type="region of interest" description="Disordered" evidence="1">
    <location>
        <begin position="140"/>
        <end position="168"/>
    </location>
</feature>
<reference evidence="2" key="1">
    <citation type="journal article" date="2018" name="Data Brief">
        <title>Genome sequence data from 17 accessions of Ensete ventricosum, a staple food crop for millions in Ethiopia.</title>
        <authorList>
            <person name="Yemataw Z."/>
            <person name="Muzemil S."/>
            <person name="Ambachew D."/>
            <person name="Tripathi L."/>
            <person name="Tesfaye K."/>
            <person name="Chala A."/>
            <person name="Farbos A."/>
            <person name="O'Neill P."/>
            <person name="Moore K."/>
            <person name="Grant M."/>
            <person name="Studholme D.J."/>
        </authorList>
    </citation>
    <scope>NUCLEOTIDE SEQUENCE [LARGE SCALE GENOMIC DNA]</scope>
    <source>
        <tissue evidence="2">Leaf</tissue>
    </source>
</reference>